<dbReference type="Pfam" id="PF00293">
    <property type="entry name" value="NUDIX"/>
    <property type="match status" value="1"/>
</dbReference>
<dbReference type="GO" id="GO:0016787">
    <property type="term" value="F:hydrolase activity"/>
    <property type="evidence" value="ECO:0007669"/>
    <property type="project" value="UniProtKB-KW"/>
</dbReference>
<dbReference type="PANTHER" id="PTHR43736:SF1">
    <property type="entry name" value="DIHYDRONEOPTERIN TRIPHOSPHATE DIPHOSPHATASE"/>
    <property type="match status" value="1"/>
</dbReference>
<dbReference type="InterPro" id="IPR015797">
    <property type="entry name" value="NUDIX_hydrolase-like_dom_sf"/>
</dbReference>
<proteinExistence type="predicted"/>
<dbReference type="RefSeq" id="WP_179909152.1">
    <property type="nucleotide sequence ID" value="NZ_CP058910.1"/>
</dbReference>
<protein>
    <submittedName>
        <fullName evidence="3">NUDIX domain-containing protein</fullName>
    </submittedName>
</protein>
<dbReference type="PANTHER" id="PTHR43736">
    <property type="entry name" value="ADP-RIBOSE PYROPHOSPHATASE"/>
    <property type="match status" value="1"/>
</dbReference>
<dbReference type="PROSITE" id="PS51462">
    <property type="entry name" value="NUDIX"/>
    <property type="match status" value="1"/>
</dbReference>
<dbReference type="PROSITE" id="PS00893">
    <property type="entry name" value="NUDIX_BOX"/>
    <property type="match status" value="1"/>
</dbReference>
<dbReference type="GeneID" id="56080031"/>
<accession>A0A7D5P613</accession>
<name>A0A7D5P613_9EURY</name>
<feature type="domain" description="Nudix hydrolase" evidence="2">
    <location>
        <begin position="38"/>
        <end position="166"/>
    </location>
</feature>
<dbReference type="Proteomes" id="UP000509667">
    <property type="component" value="Chromosome"/>
</dbReference>
<dbReference type="AlphaFoldDB" id="A0A7D5P613"/>
<dbReference type="PRINTS" id="PR00502">
    <property type="entry name" value="NUDIXFAMILY"/>
</dbReference>
<dbReference type="InterPro" id="IPR000086">
    <property type="entry name" value="NUDIX_hydrolase_dom"/>
</dbReference>
<evidence type="ECO:0000256" key="1">
    <source>
        <dbReference type="ARBA" id="ARBA00022801"/>
    </source>
</evidence>
<dbReference type="OrthoDB" id="40462at2157"/>
<dbReference type="InterPro" id="IPR020476">
    <property type="entry name" value="Nudix_hydrolase"/>
</dbReference>
<keyword evidence="4" id="KW-1185">Reference proteome</keyword>
<sequence>MTNFEPDYCGYCGHELRDSDLAPGASVCDDCERYVFHSPTPGASVTVVDGDSVLLVQRAVGDDAGQWGTPAGHVDWGEAPDAAAARELEEETGLAVDRRDLTLVAGRGTWPVEGKHMVAFEYAVHRGDTRGSLSAGSDAKDARFWTTEAWDEADERMRAVTKRRYGTTDTGEIAERTRTELD</sequence>
<evidence type="ECO:0000313" key="4">
    <source>
        <dbReference type="Proteomes" id="UP000509667"/>
    </source>
</evidence>
<evidence type="ECO:0000259" key="2">
    <source>
        <dbReference type="PROSITE" id="PS51462"/>
    </source>
</evidence>
<reference evidence="3 4" key="1">
    <citation type="submission" date="2020-07" db="EMBL/GenBank/DDBJ databases">
        <title>Halosimplex pelagicum sp. nov. and Halosimplex rubrum sp. nov., isolated from salted brown alga Laminaria, and emended description of the genus Halosimplex.</title>
        <authorList>
            <person name="Cui H."/>
        </authorList>
    </citation>
    <scope>NUCLEOTIDE SEQUENCE [LARGE SCALE GENOMIC DNA]</scope>
    <source>
        <strain evidence="3 4">R27</strain>
    </source>
</reference>
<dbReference type="Gene3D" id="3.90.79.10">
    <property type="entry name" value="Nucleoside Triphosphate Pyrophosphohydrolase"/>
    <property type="match status" value="1"/>
</dbReference>
<dbReference type="EMBL" id="CP058910">
    <property type="protein sequence ID" value="QLH79284.1"/>
    <property type="molecule type" value="Genomic_DNA"/>
</dbReference>
<dbReference type="KEGG" id="hrr:HZS55_19170"/>
<evidence type="ECO:0000313" key="3">
    <source>
        <dbReference type="EMBL" id="QLH79284.1"/>
    </source>
</evidence>
<organism evidence="3 4">
    <name type="scientific">Halosimplex rubrum</name>
    <dbReference type="NCBI Taxonomy" id="869889"/>
    <lineage>
        <taxon>Archaea</taxon>
        <taxon>Methanobacteriati</taxon>
        <taxon>Methanobacteriota</taxon>
        <taxon>Stenosarchaea group</taxon>
        <taxon>Halobacteria</taxon>
        <taxon>Halobacteriales</taxon>
        <taxon>Haloarculaceae</taxon>
        <taxon>Halosimplex</taxon>
    </lineage>
</organism>
<gene>
    <name evidence="3" type="ORF">HZS55_19170</name>
</gene>
<dbReference type="InterPro" id="IPR020084">
    <property type="entry name" value="NUDIX_hydrolase_CS"/>
</dbReference>
<keyword evidence="1" id="KW-0378">Hydrolase</keyword>
<dbReference type="SUPFAM" id="SSF55811">
    <property type="entry name" value="Nudix"/>
    <property type="match status" value="1"/>
</dbReference>